<evidence type="ECO:0000256" key="3">
    <source>
        <dbReference type="ARBA" id="ARBA00022777"/>
    </source>
</evidence>
<dbReference type="NCBIfam" id="TIGR03071">
    <property type="entry name" value="couple_hipA"/>
    <property type="match status" value="1"/>
</dbReference>
<keyword evidence="7" id="KW-1185">Reference proteome</keyword>
<feature type="domain" description="HipA N-terminal subdomain 1" evidence="5">
    <location>
        <begin position="10"/>
        <end position="109"/>
    </location>
</feature>
<dbReference type="InterPro" id="IPR052028">
    <property type="entry name" value="HipA_Ser/Thr_kinase"/>
</dbReference>
<proteinExistence type="inferred from homology"/>
<comment type="similarity">
    <text evidence="1">Belongs to the HipA Ser/Thr kinase family.</text>
</comment>
<evidence type="ECO:0000256" key="2">
    <source>
        <dbReference type="ARBA" id="ARBA00022679"/>
    </source>
</evidence>
<dbReference type="GO" id="GO:0005829">
    <property type="term" value="C:cytosol"/>
    <property type="evidence" value="ECO:0007669"/>
    <property type="project" value="TreeGrafter"/>
</dbReference>
<keyword evidence="3" id="KW-0418">Kinase</keyword>
<evidence type="ECO:0000256" key="1">
    <source>
        <dbReference type="ARBA" id="ARBA00010164"/>
    </source>
</evidence>
<dbReference type="EMBL" id="BSFE01000003">
    <property type="protein sequence ID" value="GLK51699.1"/>
    <property type="molecule type" value="Genomic_DNA"/>
</dbReference>
<organism evidence="6 7">
    <name type="scientific">Maricaulis virginensis</name>
    <dbReference type="NCBI Taxonomy" id="144022"/>
    <lineage>
        <taxon>Bacteria</taxon>
        <taxon>Pseudomonadati</taxon>
        <taxon>Pseudomonadota</taxon>
        <taxon>Alphaproteobacteria</taxon>
        <taxon>Maricaulales</taxon>
        <taxon>Maricaulaceae</taxon>
        <taxon>Maricaulis</taxon>
    </lineage>
</organism>
<name>A0A9W6ILY3_9PROT</name>
<sequence>MGRRRSYIPLNIFLNNRLVGQMERQKGGAINFQYAREWLDWDASMPISLSLPLTQDRYTGGTVLAVFENLLPDNEAILRRVAERTGAQGTDAYSMLSAIGRDCVGALQFVPEGADATPSEKIEGRPLTDVQIGNLLKNLDVSPLGIRPENDFRISIAGAQEKTALLFHEGQWMEPVGTTPTTHIIKPQIGKLPNGMDLSNSVENEFVCLKLMENFGLRVAKAEIQTFAKQKALVVERFDRLWTRNKRLIRLPQEDCCQALSVPPTQKYENVGGPGIPAIMELLRASDEPNKDQRDFFKANILFWLIGATDGHAKNFSINILPGGRFRMSPLYDVLTAEPEYAANRIRRKDYKLAMKWGKSRHYKITDIRAHHIQETGLESGLSREAIQEVIQEILDDAAPALEKTIRALPKSFPQVLIDALSGAIESRCKILQ</sequence>
<reference evidence="6" key="2">
    <citation type="submission" date="2023-01" db="EMBL/GenBank/DDBJ databases">
        <authorList>
            <person name="Sun Q."/>
            <person name="Evtushenko L."/>
        </authorList>
    </citation>
    <scope>NUCLEOTIDE SEQUENCE</scope>
    <source>
        <strain evidence="6">VKM B-1513</strain>
    </source>
</reference>
<dbReference type="Pfam" id="PF13657">
    <property type="entry name" value="Couple_hipA"/>
    <property type="match status" value="1"/>
</dbReference>
<dbReference type="PANTHER" id="PTHR37419:SF1">
    <property type="entry name" value="SERINE_THREONINE-PROTEIN KINASE TOXIN HIPA"/>
    <property type="match status" value="1"/>
</dbReference>
<dbReference type="InterPro" id="IPR017508">
    <property type="entry name" value="HipA_N1"/>
</dbReference>
<dbReference type="PANTHER" id="PTHR37419">
    <property type="entry name" value="SERINE/THREONINE-PROTEIN KINASE TOXIN HIPA"/>
    <property type="match status" value="1"/>
</dbReference>
<dbReference type="RefSeq" id="WP_271186081.1">
    <property type="nucleotide sequence ID" value="NZ_BSFE01000003.1"/>
</dbReference>
<accession>A0A9W6ILY3</accession>
<dbReference type="AlphaFoldDB" id="A0A9W6ILY3"/>
<evidence type="ECO:0000259" key="5">
    <source>
        <dbReference type="Pfam" id="PF13657"/>
    </source>
</evidence>
<protein>
    <submittedName>
        <fullName evidence="6">Toxin HipA</fullName>
    </submittedName>
</protein>
<evidence type="ECO:0000313" key="6">
    <source>
        <dbReference type="EMBL" id="GLK51699.1"/>
    </source>
</evidence>
<keyword evidence="2" id="KW-0808">Transferase</keyword>
<gene>
    <name evidence="6" type="primary">hipA</name>
    <name evidence="6" type="ORF">GCM10017621_12070</name>
</gene>
<feature type="domain" description="HipA-like C-terminal" evidence="4">
    <location>
        <begin position="154"/>
        <end position="399"/>
    </location>
</feature>
<evidence type="ECO:0000313" key="7">
    <source>
        <dbReference type="Proteomes" id="UP001143486"/>
    </source>
</evidence>
<dbReference type="GO" id="GO:0004674">
    <property type="term" value="F:protein serine/threonine kinase activity"/>
    <property type="evidence" value="ECO:0007669"/>
    <property type="project" value="TreeGrafter"/>
</dbReference>
<dbReference type="Proteomes" id="UP001143486">
    <property type="component" value="Unassembled WGS sequence"/>
</dbReference>
<dbReference type="Pfam" id="PF07804">
    <property type="entry name" value="HipA_C"/>
    <property type="match status" value="1"/>
</dbReference>
<dbReference type="CDD" id="cd17808">
    <property type="entry name" value="HipA_Ec_like"/>
    <property type="match status" value="1"/>
</dbReference>
<evidence type="ECO:0000259" key="4">
    <source>
        <dbReference type="Pfam" id="PF07804"/>
    </source>
</evidence>
<comment type="caution">
    <text evidence="6">The sequence shown here is derived from an EMBL/GenBank/DDBJ whole genome shotgun (WGS) entry which is preliminary data.</text>
</comment>
<dbReference type="InterPro" id="IPR012893">
    <property type="entry name" value="HipA-like_C"/>
</dbReference>
<reference evidence="6" key="1">
    <citation type="journal article" date="2014" name="Int. J. Syst. Evol. Microbiol.">
        <title>Complete genome sequence of Corynebacterium casei LMG S-19264T (=DSM 44701T), isolated from a smear-ripened cheese.</title>
        <authorList>
            <consortium name="US DOE Joint Genome Institute (JGI-PGF)"/>
            <person name="Walter F."/>
            <person name="Albersmeier A."/>
            <person name="Kalinowski J."/>
            <person name="Ruckert C."/>
        </authorList>
    </citation>
    <scope>NUCLEOTIDE SEQUENCE</scope>
    <source>
        <strain evidence="6">VKM B-1513</strain>
    </source>
</reference>